<evidence type="ECO:0000256" key="9">
    <source>
        <dbReference type="RuleBase" id="RU361267"/>
    </source>
</evidence>
<comment type="catalytic activity">
    <reaction evidence="1 9">
        <text>a 1-acyl-sn-glycero-3-phosphate + an acyl-CoA = a 1,2-diacyl-sn-glycero-3-phosphate + CoA</text>
        <dbReference type="Rhea" id="RHEA:19709"/>
        <dbReference type="ChEBI" id="CHEBI:57287"/>
        <dbReference type="ChEBI" id="CHEBI:57970"/>
        <dbReference type="ChEBI" id="CHEBI:58342"/>
        <dbReference type="ChEBI" id="CHEBI:58608"/>
        <dbReference type="EC" id="2.3.1.51"/>
    </reaction>
</comment>
<evidence type="ECO:0000256" key="1">
    <source>
        <dbReference type="ARBA" id="ARBA00001141"/>
    </source>
</evidence>
<keyword evidence="10" id="KW-0812">Transmembrane</keyword>
<dbReference type="UniPathway" id="UPA00557">
    <property type="reaction ID" value="UER00613"/>
</dbReference>
<dbReference type="InterPro" id="IPR004552">
    <property type="entry name" value="AGP_acyltrans"/>
</dbReference>
<protein>
    <recommendedName>
        <fullName evidence="6 9">1-acyl-sn-glycerol-3-phosphate acyltransferase</fullName>
        <ecNumber evidence="5 9">2.3.1.51</ecNumber>
    </recommendedName>
</protein>
<gene>
    <name evidence="12" type="ORF">DQK91_00375</name>
</gene>
<dbReference type="SUPFAM" id="SSF69593">
    <property type="entry name" value="Glycerol-3-phosphate (1)-acyltransferase"/>
    <property type="match status" value="1"/>
</dbReference>
<dbReference type="NCBIfam" id="TIGR00530">
    <property type="entry name" value="AGP_acyltrn"/>
    <property type="match status" value="1"/>
</dbReference>
<dbReference type="Pfam" id="PF01553">
    <property type="entry name" value="Acyltransferase"/>
    <property type="match status" value="1"/>
</dbReference>
<keyword evidence="9" id="KW-0443">Lipid metabolism</keyword>
<dbReference type="CDD" id="cd07989">
    <property type="entry name" value="LPLAT_AGPAT-like"/>
    <property type="match status" value="1"/>
</dbReference>
<keyword evidence="9" id="KW-0444">Lipid biosynthesis</keyword>
<dbReference type="PANTHER" id="PTHR10434:SF11">
    <property type="entry name" value="1-ACYL-SN-GLYCEROL-3-PHOSPHATE ACYLTRANSFERASE"/>
    <property type="match status" value="1"/>
</dbReference>
<evidence type="ECO:0000313" key="12">
    <source>
        <dbReference type="EMBL" id="TVM36414.1"/>
    </source>
</evidence>
<comment type="similarity">
    <text evidence="4 9">Belongs to the 1-acyl-sn-glycerol-3-phosphate acyltransferase family.</text>
</comment>
<dbReference type="GO" id="GO:0003841">
    <property type="term" value="F:1-acylglycerol-3-phosphate O-acyltransferase activity"/>
    <property type="evidence" value="ECO:0007669"/>
    <property type="project" value="UniProtKB-UniRule"/>
</dbReference>
<name>A0A6P1ZMA1_9BACT</name>
<proteinExistence type="inferred from homology"/>
<feature type="domain" description="Phospholipid/glycerol acyltransferase" evidence="11">
    <location>
        <begin position="68"/>
        <end position="184"/>
    </location>
</feature>
<dbReference type="RefSeq" id="WP_144233450.1">
    <property type="nucleotide sequence ID" value="NZ_QMIF01000001.1"/>
</dbReference>
<evidence type="ECO:0000259" key="11">
    <source>
        <dbReference type="SMART" id="SM00563"/>
    </source>
</evidence>
<sequence length="247" mass="26923">MTLIRTLWFYALLVPSTMVFSFIAICGGVLKSRAVCKWVERNWSAFTLWTVGVRVEADLAALPEKGPLVVIANHQSQFDIFLLFYVLARYPLSFVAKKSLFRIPLLGPAMLAAGHVPIDRANNREAMKAMNVAAERAQQGFCPVVFPEGTRQTDTSRLGEFKTGGSILAIKTGAPIAPVVIHGSGGILPANGFMLGKNRRVTVRALEPISPGAYTLKQRDQLSSDLHDIMSGAYRDLASKHTGDPTP</sequence>
<evidence type="ECO:0000256" key="10">
    <source>
        <dbReference type="SAM" id="Phobius"/>
    </source>
</evidence>
<evidence type="ECO:0000256" key="5">
    <source>
        <dbReference type="ARBA" id="ARBA00013211"/>
    </source>
</evidence>
<organism evidence="12 13">
    <name type="scientific">Oceanidesulfovibrio marinus</name>
    <dbReference type="NCBI Taxonomy" id="370038"/>
    <lineage>
        <taxon>Bacteria</taxon>
        <taxon>Pseudomonadati</taxon>
        <taxon>Thermodesulfobacteriota</taxon>
        <taxon>Desulfovibrionia</taxon>
        <taxon>Desulfovibrionales</taxon>
        <taxon>Desulfovibrionaceae</taxon>
        <taxon>Oceanidesulfovibrio</taxon>
    </lineage>
</organism>
<evidence type="ECO:0000256" key="4">
    <source>
        <dbReference type="ARBA" id="ARBA00008655"/>
    </source>
</evidence>
<comment type="domain">
    <text evidence="9">The HXXXXD motif is essential for acyltransferase activity and may constitute the binding site for the phosphate moiety of the glycerol-3-phosphate.</text>
</comment>
<accession>A0A6P1ZMA1</accession>
<keyword evidence="10" id="KW-1133">Transmembrane helix</keyword>
<dbReference type="OrthoDB" id="9809618at2"/>
<dbReference type="EC" id="2.3.1.51" evidence="5 9"/>
<keyword evidence="10" id="KW-0472">Membrane</keyword>
<comment type="pathway">
    <text evidence="2">Phospholipid metabolism; CDP-diacylglycerol biosynthesis; CDP-diacylglycerol from sn-glycerol 3-phosphate: step 2/3.</text>
</comment>
<keyword evidence="9" id="KW-1208">Phospholipid metabolism</keyword>
<dbReference type="AlphaFoldDB" id="A0A6P1ZMA1"/>
<evidence type="ECO:0000256" key="8">
    <source>
        <dbReference type="ARBA" id="ARBA00023315"/>
    </source>
</evidence>
<dbReference type="Proteomes" id="UP000434052">
    <property type="component" value="Unassembled WGS sequence"/>
</dbReference>
<dbReference type="GO" id="GO:0016024">
    <property type="term" value="P:CDP-diacylglycerol biosynthetic process"/>
    <property type="evidence" value="ECO:0007669"/>
    <property type="project" value="UniProtKB-UniPathway"/>
</dbReference>
<keyword evidence="7 9" id="KW-0808">Transferase</keyword>
<dbReference type="GO" id="GO:0016020">
    <property type="term" value="C:membrane"/>
    <property type="evidence" value="ECO:0007669"/>
    <property type="project" value="InterPro"/>
</dbReference>
<dbReference type="EMBL" id="QMIF01000001">
    <property type="protein sequence ID" value="TVM36414.1"/>
    <property type="molecule type" value="Genomic_DNA"/>
</dbReference>
<evidence type="ECO:0000256" key="7">
    <source>
        <dbReference type="ARBA" id="ARBA00022679"/>
    </source>
</evidence>
<evidence type="ECO:0000256" key="3">
    <source>
        <dbReference type="ARBA" id="ARBA00005189"/>
    </source>
</evidence>
<reference evidence="12 13" key="1">
    <citation type="submission" date="2018-06" db="EMBL/GenBank/DDBJ databases">
        <title>Complete genome of Desulfovibrio marinus P48SEP.</title>
        <authorList>
            <person name="Crispim J.S."/>
            <person name="Vidigal P.M.P."/>
            <person name="Silva L.C.F."/>
            <person name="Araujo L.C."/>
            <person name="Laguardia C.N."/>
            <person name="Dias R.S."/>
            <person name="Sousa M.P."/>
            <person name="Paula S.O."/>
            <person name="Silva C."/>
        </authorList>
    </citation>
    <scope>NUCLEOTIDE SEQUENCE [LARGE SCALE GENOMIC DNA]</scope>
    <source>
        <strain evidence="12 13">P48SEP</strain>
    </source>
</reference>
<comment type="caution">
    <text evidence="12">The sequence shown here is derived from an EMBL/GenBank/DDBJ whole genome shotgun (WGS) entry which is preliminary data.</text>
</comment>
<feature type="transmembrane region" description="Helical" evidence="10">
    <location>
        <begin position="7"/>
        <end position="30"/>
    </location>
</feature>
<dbReference type="SMART" id="SM00563">
    <property type="entry name" value="PlsC"/>
    <property type="match status" value="1"/>
</dbReference>
<keyword evidence="8 9" id="KW-0012">Acyltransferase</keyword>
<dbReference type="InterPro" id="IPR002123">
    <property type="entry name" value="Plipid/glycerol_acylTrfase"/>
</dbReference>
<comment type="pathway">
    <text evidence="3">Lipid metabolism.</text>
</comment>
<evidence type="ECO:0000313" key="13">
    <source>
        <dbReference type="Proteomes" id="UP000434052"/>
    </source>
</evidence>
<evidence type="ECO:0000256" key="6">
    <source>
        <dbReference type="ARBA" id="ARBA00016139"/>
    </source>
</evidence>
<evidence type="ECO:0000256" key="2">
    <source>
        <dbReference type="ARBA" id="ARBA00004728"/>
    </source>
</evidence>
<keyword evidence="9" id="KW-0594">Phospholipid biosynthesis</keyword>
<dbReference type="GO" id="GO:0006654">
    <property type="term" value="P:phosphatidic acid biosynthetic process"/>
    <property type="evidence" value="ECO:0007669"/>
    <property type="project" value="TreeGrafter"/>
</dbReference>
<dbReference type="PANTHER" id="PTHR10434">
    <property type="entry name" value="1-ACYL-SN-GLYCEROL-3-PHOSPHATE ACYLTRANSFERASE"/>
    <property type="match status" value="1"/>
</dbReference>